<sequence length="609" mass="65944">MEVEYELAGRRIPRRPVPVASHEMIEPDISGWKLKPPPSPPLPPRPQVRPSRSVTHLKQTQNHPALLRPANGLNPPIIDTKSTLPVGFVIDAVPSPASLAPEPGRDIRRVKSSSVLSVSADVDPQSDANRPKEASKWKAALGEAQYFAGGLITHPSESTRHYSIIRHSHALIWYRGPSTAVSITILSDEPLPENRSLWLQQKGFSGNMGMTLKALAGTTGSWIDVTPERRAGLENISDADERGIQRDLKRFAKKASGRQAKHVPRETHVVRIPATTTDGYFRLVVCASEEGKKVLCGSPVFRVASTSTDLSVVRGASLSTMPLEVGVKVASTIGQVVVEKYTGVAQTVVKSHAGKLVTNATVKTVGQMAYDGKKYDSSLTGNMSGSSMRVIGSNFGPEAPFPIELDGKVVRGTGKSVAELGIPTANLSGVSEVIRMRMGGVFAAWSCVQPFKNASQDEISPEWHEAIVTIAPLRNAPPEVVMKNGVTVHIIHDFGGAEFFEAKVKVVLMGYLHPAASLSTPLDDLVVELSRDVATTLASLGRGAWAPQQTVDRLKTLRREKTFSEKLDDATGKVHQQMERMPLHWAGVRSESGAMQDKIYGNGGIWIPR</sequence>
<keyword evidence="9" id="KW-0547">Nucleotide-binding</keyword>
<keyword evidence="17" id="KW-1185">Reference proteome</keyword>
<evidence type="ECO:0000313" key="16">
    <source>
        <dbReference type="EMBL" id="KAK5989671.1"/>
    </source>
</evidence>
<name>A0ABR0SCV5_9HYPO</name>
<evidence type="ECO:0000256" key="2">
    <source>
        <dbReference type="ARBA" id="ARBA00005201"/>
    </source>
</evidence>
<evidence type="ECO:0000256" key="4">
    <source>
        <dbReference type="ARBA" id="ARBA00012105"/>
    </source>
</evidence>
<evidence type="ECO:0000256" key="1">
    <source>
        <dbReference type="ARBA" id="ARBA00003572"/>
    </source>
</evidence>
<proteinExistence type="inferred from homology"/>
<gene>
    <name evidence="16" type="ORF">PT974_07926</name>
</gene>
<protein>
    <recommendedName>
        <fullName evidence="5">Riboflavin kinase</fullName>
        <ecNumber evidence="4">2.7.1.26</ecNumber>
    </recommendedName>
    <alternativeName>
        <fullName evidence="12">Flavin mononucleotide kinase 1</fullName>
    </alternativeName>
</protein>
<dbReference type="SUPFAM" id="SSF82114">
    <property type="entry name" value="Riboflavin kinase-like"/>
    <property type="match status" value="1"/>
</dbReference>
<dbReference type="InterPro" id="IPR015865">
    <property type="entry name" value="Riboflavin_kinase_bac/euk"/>
</dbReference>
<comment type="catalytic activity">
    <reaction evidence="13">
        <text>riboflavin + ATP = FMN + ADP + H(+)</text>
        <dbReference type="Rhea" id="RHEA:14357"/>
        <dbReference type="ChEBI" id="CHEBI:15378"/>
        <dbReference type="ChEBI" id="CHEBI:30616"/>
        <dbReference type="ChEBI" id="CHEBI:57986"/>
        <dbReference type="ChEBI" id="CHEBI:58210"/>
        <dbReference type="ChEBI" id="CHEBI:456216"/>
        <dbReference type="EC" id="2.7.1.26"/>
    </reaction>
</comment>
<keyword evidence="7" id="KW-0288">FMN</keyword>
<accession>A0ABR0SCV5</accession>
<dbReference type="SMART" id="SM00904">
    <property type="entry name" value="Flavokinase"/>
    <property type="match status" value="1"/>
</dbReference>
<feature type="compositionally biased region" description="Pro residues" evidence="14">
    <location>
        <begin position="35"/>
        <end position="47"/>
    </location>
</feature>
<evidence type="ECO:0000256" key="5">
    <source>
        <dbReference type="ARBA" id="ARBA00017394"/>
    </source>
</evidence>
<evidence type="ECO:0000256" key="7">
    <source>
        <dbReference type="ARBA" id="ARBA00022643"/>
    </source>
</evidence>
<keyword evidence="6" id="KW-0285">Flavoprotein</keyword>
<evidence type="ECO:0000256" key="3">
    <source>
        <dbReference type="ARBA" id="ARBA00010108"/>
    </source>
</evidence>
<comment type="similarity">
    <text evidence="3">Belongs to the flavokinase family.</text>
</comment>
<organism evidence="16 17">
    <name type="scientific">Cladobotryum mycophilum</name>
    <dbReference type="NCBI Taxonomy" id="491253"/>
    <lineage>
        <taxon>Eukaryota</taxon>
        <taxon>Fungi</taxon>
        <taxon>Dikarya</taxon>
        <taxon>Ascomycota</taxon>
        <taxon>Pezizomycotina</taxon>
        <taxon>Sordariomycetes</taxon>
        <taxon>Hypocreomycetidae</taxon>
        <taxon>Hypocreales</taxon>
        <taxon>Hypocreaceae</taxon>
        <taxon>Cladobotryum</taxon>
    </lineage>
</organism>
<feature type="compositionally biased region" description="Polar residues" evidence="14">
    <location>
        <begin position="54"/>
        <end position="63"/>
    </location>
</feature>
<dbReference type="Pfam" id="PF01687">
    <property type="entry name" value="Flavokinase"/>
    <property type="match status" value="1"/>
</dbReference>
<comment type="caution">
    <text evidence="16">The sequence shown here is derived from an EMBL/GenBank/DDBJ whole genome shotgun (WGS) entry which is preliminary data.</text>
</comment>
<keyword evidence="10" id="KW-0418">Kinase</keyword>
<dbReference type="Gene3D" id="2.40.30.30">
    <property type="entry name" value="Riboflavin kinase-like"/>
    <property type="match status" value="1"/>
</dbReference>
<evidence type="ECO:0000256" key="10">
    <source>
        <dbReference type="ARBA" id="ARBA00022777"/>
    </source>
</evidence>
<feature type="region of interest" description="Disordered" evidence="14">
    <location>
        <begin position="28"/>
        <end position="74"/>
    </location>
</feature>
<keyword evidence="11" id="KW-0067">ATP-binding</keyword>
<dbReference type="PANTHER" id="PTHR22749">
    <property type="entry name" value="RIBOFLAVIN KINASE/FMN ADENYLYLTRANSFERASE"/>
    <property type="match status" value="1"/>
</dbReference>
<evidence type="ECO:0000313" key="17">
    <source>
        <dbReference type="Proteomes" id="UP001338125"/>
    </source>
</evidence>
<comment type="function">
    <text evidence="1">Catalyzes the phosphorylation of riboflavin (vitamin B2) to form flavin mononucleotide (FMN) coenzyme.</text>
</comment>
<comment type="pathway">
    <text evidence="2">Cofactor biosynthesis; FMN biosynthesis; FMN from riboflavin (ATP route): step 1/1.</text>
</comment>
<evidence type="ECO:0000256" key="8">
    <source>
        <dbReference type="ARBA" id="ARBA00022679"/>
    </source>
</evidence>
<evidence type="ECO:0000259" key="15">
    <source>
        <dbReference type="SMART" id="SM00904"/>
    </source>
</evidence>
<evidence type="ECO:0000256" key="13">
    <source>
        <dbReference type="ARBA" id="ARBA00047880"/>
    </source>
</evidence>
<dbReference type="PANTHER" id="PTHR22749:SF6">
    <property type="entry name" value="RIBOFLAVIN KINASE"/>
    <property type="match status" value="1"/>
</dbReference>
<dbReference type="EC" id="2.7.1.26" evidence="4"/>
<dbReference type="Proteomes" id="UP001338125">
    <property type="component" value="Unassembled WGS sequence"/>
</dbReference>
<feature type="domain" description="Riboflavin kinase" evidence="15">
    <location>
        <begin position="398"/>
        <end position="541"/>
    </location>
</feature>
<evidence type="ECO:0000256" key="9">
    <source>
        <dbReference type="ARBA" id="ARBA00022741"/>
    </source>
</evidence>
<dbReference type="EMBL" id="JAVFKD010000014">
    <property type="protein sequence ID" value="KAK5989671.1"/>
    <property type="molecule type" value="Genomic_DNA"/>
</dbReference>
<evidence type="ECO:0000256" key="11">
    <source>
        <dbReference type="ARBA" id="ARBA00022840"/>
    </source>
</evidence>
<reference evidence="16 17" key="1">
    <citation type="submission" date="2024-01" db="EMBL/GenBank/DDBJ databases">
        <title>Complete genome of Cladobotryum mycophilum ATHUM6906.</title>
        <authorList>
            <person name="Christinaki A.C."/>
            <person name="Myridakis A.I."/>
            <person name="Kouvelis V.N."/>
        </authorList>
    </citation>
    <scope>NUCLEOTIDE SEQUENCE [LARGE SCALE GENOMIC DNA]</scope>
    <source>
        <strain evidence="16 17">ATHUM6906</strain>
    </source>
</reference>
<dbReference type="InterPro" id="IPR023465">
    <property type="entry name" value="Riboflavin_kinase_dom_sf"/>
</dbReference>
<evidence type="ECO:0000256" key="12">
    <source>
        <dbReference type="ARBA" id="ARBA00029960"/>
    </source>
</evidence>
<dbReference type="InterPro" id="IPR023468">
    <property type="entry name" value="Riboflavin_kinase"/>
</dbReference>
<evidence type="ECO:0000256" key="6">
    <source>
        <dbReference type="ARBA" id="ARBA00022630"/>
    </source>
</evidence>
<evidence type="ECO:0000256" key="14">
    <source>
        <dbReference type="SAM" id="MobiDB-lite"/>
    </source>
</evidence>
<keyword evidence="8" id="KW-0808">Transferase</keyword>
<feature type="region of interest" description="Disordered" evidence="14">
    <location>
        <begin position="99"/>
        <end position="134"/>
    </location>
</feature>